<dbReference type="Proteomes" id="UP000231070">
    <property type="component" value="Unassembled WGS sequence"/>
</dbReference>
<feature type="domain" description="WGR" evidence="1">
    <location>
        <begin position="1"/>
        <end position="78"/>
    </location>
</feature>
<evidence type="ECO:0000313" key="2">
    <source>
        <dbReference type="EMBL" id="PIO96173.1"/>
    </source>
</evidence>
<dbReference type="Gene3D" id="2.20.140.10">
    <property type="entry name" value="WGR domain"/>
    <property type="match status" value="1"/>
</dbReference>
<dbReference type="InterPro" id="IPR008893">
    <property type="entry name" value="WGR_domain"/>
</dbReference>
<dbReference type="AlphaFoldDB" id="A0A2G9WND9"/>
<dbReference type="SMART" id="SM00773">
    <property type="entry name" value="WGR"/>
    <property type="match status" value="1"/>
</dbReference>
<protein>
    <recommendedName>
        <fullName evidence="1">WGR domain-containing protein</fullName>
    </recommendedName>
</protein>
<dbReference type="EMBL" id="NQVN01000048">
    <property type="protein sequence ID" value="PIO96173.1"/>
    <property type="molecule type" value="Genomic_DNA"/>
</dbReference>
<dbReference type="CDD" id="cd07996">
    <property type="entry name" value="WGR_MMR_like"/>
    <property type="match status" value="1"/>
</dbReference>
<dbReference type="Pfam" id="PF05406">
    <property type="entry name" value="WGR"/>
    <property type="match status" value="1"/>
</dbReference>
<dbReference type="PROSITE" id="PS51977">
    <property type="entry name" value="WGR"/>
    <property type="match status" value="1"/>
</dbReference>
<dbReference type="InterPro" id="IPR036930">
    <property type="entry name" value="WGR_dom_sf"/>
</dbReference>
<comment type="caution">
    <text evidence="2">The sequence shown here is derived from an EMBL/GenBank/DDBJ whole genome shotgun (WGS) entry which is preliminary data.</text>
</comment>
<accession>A0A2G9WND9</accession>
<name>A0A2G9WND9_9HYPH</name>
<sequence length="78" mass="8671">MASSCHLTHVDPGQNMARFYRMTMQPTLFGEWSLVREFGRIGSPGRVVATNHHTFAQASAALESLRAAKERKGYTAEC</sequence>
<keyword evidence="3" id="KW-1185">Reference proteome</keyword>
<reference evidence="2 3" key="1">
    <citation type="submission" date="2017-08" db="EMBL/GenBank/DDBJ databases">
        <title>Pleomorphomonas carboxidotrophicus sp. nov., a new mesophilic hydrogenogenic carboxidotroph.</title>
        <authorList>
            <person name="Esquivel-Elizondo S."/>
            <person name="Krajmalnik-Brown R."/>
            <person name="Maldonado J."/>
        </authorList>
    </citation>
    <scope>NUCLEOTIDE SEQUENCE [LARGE SCALE GENOMIC DNA]</scope>
    <source>
        <strain evidence="2 3">SVCO-16</strain>
    </source>
</reference>
<proteinExistence type="predicted"/>
<dbReference type="OrthoDB" id="5801306at2"/>
<evidence type="ECO:0000313" key="3">
    <source>
        <dbReference type="Proteomes" id="UP000231070"/>
    </source>
</evidence>
<evidence type="ECO:0000259" key="1">
    <source>
        <dbReference type="PROSITE" id="PS51977"/>
    </source>
</evidence>
<organism evidence="2 3">
    <name type="scientific">Pleomorphomonas carboxyditropha</name>
    <dbReference type="NCBI Taxonomy" id="2023338"/>
    <lineage>
        <taxon>Bacteria</taxon>
        <taxon>Pseudomonadati</taxon>
        <taxon>Pseudomonadota</taxon>
        <taxon>Alphaproteobacteria</taxon>
        <taxon>Hyphomicrobiales</taxon>
        <taxon>Pleomorphomonadaceae</taxon>
        <taxon>Pleomorphomonas</taxon>
    </lineage>
</organism>
<dbReference type="InterPro" id="IPR049809">
    <property type="entry name" value="YehF/YfeS-like_WGR"/>
</dbReference>
<gene>
    <name evidence="2" type="ORF">CJ014_26835</name>
</gene>
<dbReference type="SUPFAM" id="SSF142921">
    <property type="entry name" value="WGR domain-like"/>
    <property type="match status" value="1"/>
</dbReference>